<feature type="region of interest" description="Disordered" evidence="1">
    <location>
        <begin position="50"/>
        <end position="182"/>
    </location>
</feature>
<organism evidence="2 3">
    <name type="scientific">Phyllosticta citricarpa</name>
    <dbReference type="NCBI Taxonomy" id="55181"/>
    <lineage>
        <taxon>Eukaryota</taxon>
        <taxon>Fungi</taxon>
        <taxon>Dikarya</taxon>
        <taxon>Ascomycota</taxon>
        <taxon>Pezizomycotina</taxon>
        <taxon>Dothideomycetes</taxon>
        <taxon>Dothideomycetes incertae sedis</taxon>
        <taxon>Botryosphaeriales</taxon>
        <taxon>Phyllostictaceae</taxon>
        <taxon>Phyllosticta</taxon>
    </lineage>
</organism>
<proteinExistence type="predicted"/>
<reference evidence="2 3" key="1">
    <citation type="submission" date="2024-04" db="EMBL/GenBank/DDBJ databases">
        <title>Phyllosticta paracitricarpa is synonymous to the EU quarantine fungus P. citricarpa based on phylogenomic analyses.</title>
        <authorList>
            <consortium name="Lawrence Berkeley National Laboratory"/>
            <person name="Van Ingen-Buijs V.A."/>
            <person name="Van Westerhoven A.C."/>
            <person name="Haridas S."/>
            <person name="Skiadas P."/>
            <person name="Martin F."/>
            <person name="Groenewald J.Z."/>
            <person name="Crous P.W."/>
            <person name="Seidl M.F."/>
        </authorList>
    </citation>
    <scope>NUCLEOTIDE SEQUENCE [LARGE SCALE GENOMIC DNA]</scope>
    <source>
        <strain evidence="2 3">CBS 122670</strain>
    </source>
</reference>
<dbReference type="EMBL" id="JBBPDW010000011">
    <property type="protein sequence ID" value="KAK7548287.1"/>
    <property type="molecule type" value="Genomic_DNA"/>
</dbReference>
<evidence type="ECO:0000256" key="1">
    <source>
        <dbReference type="SAM" id="MobiDB-lite"/>
    </source>
</evidence>
<feature type="compositionally biased region" description="Basic residues" evidence="1">
    <location>
        <begin position="82"/>
        <end position="91"/>
    </location>
</feature>
<gene>
    <name evidence="2" type="ORF">IWX46DRAFT_597827</name>
</gene>
<feature type="compositionally biased region" description="Polar residues" evidence="1">
    <location>
        <begin position="50"/>
        <end position="66"/>
    </location>
</feature>
<evidence type="ECO:0000313" key="3">
    <source>
        <dbReference type="Proteomes" id="UP001365128"/>
    </source>
</evidence>
<protein>
    <submittedName>
        <fullName evidence="2">Uncharacterized protein</fullName>
    </submittedName>
</protein>
<dbReference type="Proteomes" id="UP001365128">
    <property type="component" value="Unassembled WGS sequence"/>
</dbReference>
<comment type="caution">
    <text evidence="2">The sequence shown here is derived from an EMBL/GenBank/DDBJ whole genome shotgun (WGS) entry which is preliminary data.</text>
</comment>
<keyword evidence="3" id="KW-1185">Reference proteome</keyword>
<name>A0ABR1MJ43_9PEZI</name>
<accession>A0ABR1MJ43</accession>
<sequence>MITPLSFFGAIAIACSRSCHSCRSYRSHPVPEPRSHLVALVADFTHTWPRQDTTCQNNRRPQTEGNPSPFIHSAPSPASKRFGPRVTHHHHLLDARPYPPITPLRAKKQKPSRPSTNDKDQANGTAARGGGKPIMAAVLKSKWQKGAAHGSGGQSVGDGTARQAGRYGSPGTSPRGQSDARF</sequence>
<evidence type="ECO:0000313" key="2">
    <source>
        <dbReference type="EMBL" id="KAK7548287.1"/>
    </source>
</evidence>